<keyword evidence="2" id="KW-1185">Reference proteome</keyword>
<sequence length="91" mass="10360">MFLFFGGKEERMGIKNIEWNGKRYENISSRMGQRLEGKYSRLGSKLGIGEYKALVFFITPMSGGEEKGMLIKNSNGREMEKKLEGEKSEGN</sequence>
<proteinExistence type="predicted"/>
<reference evidence="1" key="1">
    <citation type="submission" date="2023-11" db="EMBL/GenBank/DDBJ databases">
        <authorList>
            <person name="Poullet M."/>
        </authorList>
    </citation>
    <scope>NUCLEOTIDE SEQUENCE</scope>
    <source>
        <strain evidence="1">E1834</strain>
    </source>
</reference>
<evidence type="ECO:0000313" key="2">
    <source>
        <dbReference type="Proteomes" id="UP001497535"/>
    </source>
</evidence>
<evidence type="ECO:0000313" key="1">
    <source>
        <dbReference type="EMBL" id="CAK5039459.1"/>
    </source>
</evidence>
<organism evidence="1 2">
    <name type="scientific">Meloidogyne enterolobii</name>
    <name type="common">Root-knot nematode worm</name>
    <name type="synonym">Meloidogyne mayaguensis</name>
    <dbReference type="NCBI Taxonomy" id="390850"/>
    <lineage>
        <taxon>Eukaryota</taxon>
        <taxon>Metazoa</taxon>
        <taxon>Ecdysozoa</taxon>
        <taxon>Nematoda</taxon>
        <taxon>Chromadorea</taxon>
        <taxon>Rhabditida</taxon>
        <taxon>Tylenchina</taxon>
        <taxon>Tylenchomorpha</taxon>
        <taxon>Tylenchoidea</taxon>
        <taxon>Meloidogynidae</taxon>
        <taxon>Meloidogyninae</taxon>
        <taxon>Meloidogyne</taxon>
    </lineage>
</organism>
<name>A0ACB0YB18_MELEN</name>
<accession>A0ACB0YB18</accession>
<dbReference type="EMBL" id="CAVMJV010000009">
    <property type="protein sequence ID" value="CAK5039459.1"/>
    <property type="molecule type" value="Genomic_DNA"/>
</dbReference>
<comment type="caution">
    <text evidence="1">The sequence shown here is derived from an EMBL/GenBank/DDBJ whole genome shotgun (WGS) entry which is preliminary data.</text>
</comment>
<gene>
    <name evidence="1" type="ORF">MENTE1834_LOCUS9938</name>
</gene>
<dbReference type="Proteomes" id="UP001497535">
    <property type="component" value="Unassembled WGS sequence"/>
</dbReference>
<protein>
    <submittedName>
        <fullName evidence="1">Uncharacterized protein</fullName>
    </submittedName>
</protein>